<dbReference type="Proteomes" id="UP000183832">
    <property type="component" value="Unassembled WGS sequence"/>
</dbReference>
<protein>
    <submittedName>
        <fullName evidence="1">CLUMA_CG009682, isoform A</fullName>
    </submittedName>
</protein>
<accession>A0A1J1I7L9</accession>
<keyword evidence="2" id="KW-1185">Reference proteome</keyword>
<name>A0A1J1I7L9_9DIPT</name>
<sequence length="75" mass="8400">MSKCSKEKKTTLSTNCDKRTTHLSLHNSKHLAFVLIEGGWLKVGLSLSFVTNLLTIHDYLNLSSPFCFESNANDL</sequence>
<dbReference type="EMBL" id="CVRI01000043">
    <property type="protein sequence ID" value="CRK96256.1"/>
    <property type="molecule type" value="Genomic_DNA"/>
</dbReference>
<evidence type="ECO:0000313" key="2">
    <source>
        <dbReference type="Proteomes" id="UP000183832"/>
    </source>
</evidence>
<reference evidence="1 2" key="1">
    <citation type="submission" date="2015-04" db="EMBL/GenBank/DDBJ databases">
        <authorList>
            <person name="Syromyatnikov M.Y."/>
            <person name="Popov V.N."/>
        </authorList>
    </citation>
    <scope>NUCLEOTIDE SEQUENCE [LARGE SCALE GENOMIC DNA]</scope>
</reference>
<organism evidence="1 2">
    <name type="scientific">Clunio marinus</name>
    <dbReference type="NCBI Taxonomy" id="568069"/>
    <lineage>
        <taxon>Eukaryota</taxon>
        <taxon>Metazoa</taxon>
        <taxon>Ecdysozoa</taxon>
        <taxon>Arthropoda</taxon>
        <taxon>Hexapoda</taxon>
        <taxon>Insecta</taxon>
        <taxon>Pterygota</taxon>
        <taxon>Neoptera</taxon>
        <taxon>Endopterygota</taxon>
        <taxon>Diptera</taxon>
        <taxon>Nematocera</taxon>
        <taxon>Chironomoidea</taxon>
        <taxon>Chironomidae</taxon>
        <taxon>Clunio</taxon>
    </lineage>
</organism>
<proteinExistence type="predicted"/>
<dbReference type="AlphaFoldDB" id="A0A1J1I7L9"/>
<gene>
    <name evidence="1" type="ORF">CLUMA_CG009682</name>
</gene>
<evidence type="ECO:0000313" key="1">
    <source>
        <dbReference type="EMBL" id="CRK96256.1"/>
    </source>
</evidence>